<dbReference type="InterPro" id="IPR058876">
    <property type="entry name" value="Ig-like_ZP"/>
</dbReference>
<organism evidence="2">
    <name type="scientific">Stegastes partitus</name>
    <name type="common">bicolor damselfish</name>
    <dbReference type="NCBI Taxonomy" id="144197"/>
    <lineage>
        <taxon>Eukaryota</taxon>
        <taxon>Metazoa</taxon>
        <taxon>Chordata</taxon>
        <taxon>Craniata</taxon>
        <taxon>Vertebrata</taxon>
        <taxon>Euteleostomi</taxon>
        <taxon>Actinopterygii</taxon>
        <taxon>Neopterygii</taxon>
        <taxon>Teleostei</taxon>
        <taxon>Neoteleostei</taxon>
        <taxon>Acanthomorphata</taxon>
        <taxon>Ovalentaria</taxon>
        <taxon>Pomacentridae</taxon>
        <taxon>Stegastes</taxon>
    </lineage>
</organism>
<proteinExistence type="predicted"/>
<protein>
    <submittedName>
        <fullName evidence="2">Uncharacterized LOC103372656</fullName>
    </submittedName>
</protein>
<dbReference type="PANTHER" id="PTHR47130:SF3">
    <property type="entry name" value="ZONA PELLUCIDA PROTEIN"/>
    <property type="match status" value="1"/>
</dbReference>
<feature type="domain" description="ZP-domain containing protein Ig-like" evidence="1">
    <location>
        <begin position="359"/>
        <end position="475"/>
    </location>
</feature>
<dbReference type="Ensembl" id="ENSSPAT00000029795.1">
    <property type="protein sequence ID" value="ENSSPAP00000029326.1"/>
    <property type="gene ID" value="ENSSPAG00000021848.1"/>
</dbReference>
<accession>A0A3B5B8X2</accession>
<evidence type="ECO:0000313" key="2">
    <source>
        <dbReference type="Ensembl" id="ENSSPAP00000029326.1"/>
    </source>
</evidence>
<evidence type="ECO:0000259" key="1">
    <source>
        <dbReference type="Pfam" id="PF26562"/>
    </source>
</evidence>
<reference evidence="2" key="1">
    <citation type="submission" date="2023-09" db="UniProtKB">
        <authorList>
            <consortium name="Ensembl"/>
        </authorList>
    </citation>
    <scope>IDENTIFICATION</scope>
</reference>
<dbReference type="Pfam" id="PF26562">
    <property type="entry name" value="Ig-like"/>
    <property type="match status" value="1"/>
</dbReference>
<dbReference type="PANTHER" id="PTHR47130">
    <property type="entry name" value="SI:DKEY-19B23.11-RELATED"/>
    <property type="match status" value="1"/>
</dbReference>
<dbReference type="GeneTree" id="ENSGT00940000163503"/>
<sequence>ARRVWGKRSSVSGSTWCRAPPTLRWTRDHLLCFLSSDNSAILLTPSLASQCGFSMKIDHLGNAMIYASLQNCFAQNVNDEAFTTAFQLRLHGSQLAEDEIYPVAETCHYPTWACREILCDHNYMEVSVKMPTPDDYVLPENPIPDGHKQPVNTGNTGFRTTTITFFTPEEKVMKVTDAQRSGHGIANTPKRLVVRSPQASPETYTQNVAGVLMRVVKTSTVFEKKWLVTRIDAAAACPLLDGSVYFTADTITCYLPRHIDPLISSGQSKLLEVHMGIEGQRLEAAEIEARHYSLSVTDTYIVIVIPIGAVGGHFKSQVQNGQYHVSYTIDLMIEVLWTEDATHENTRYKVLFPITTPLLPRPPQVTDRTVAAERVFKLEFGYFLPDVALVNITFPSEVLSVTECQARGINVLEHMSPNSSHKAFTLEVPFKDPVVSQTSQAGFTVYALHLSFGLVVLDDYTPFSHAAYAEAVLEDVVPPSVSGGCDHQNFYILVKYGSQGFNFQTSVGNLMLTENMAQQYGFTENGTHFSFAVPFFAPPVVFEAIESSSIRSRLDVTLRNLETNTIIKEFSVACNFISSLTGFVSGTTKCLLLIFQTTSATLTSSLLGTLFLPHVMLYENEISLPDELEAKRASNSEEPEYE</sequence>
<name>A0A3B5B8X2_9TELE</name>
<dbReference type="AlphaFoldDB" id="A0A3B5B8X2"/>